<proteinExistence type="predicted"/>
<sequence>MRFFFRSLETRSSSITSGEQVIIRIVVVKRHASKKHCAILGIELKSSLLRTTFSE</sequence>
<evidence type="ECO:0000313" key="1">
    <source>
        <dbReference type="EMBL" id="JAD99357.1"/>
    </source>
</evidence>
<organism evidence="1">
    <name type="scientific">Arundo donax</name>
    <name type="common">Giant reed</name>
    <name type="synonym">Donax arundinaceus</name>
    <dbReference type="NCBI Taxonomy" id="35708"/>
    <lineage>
        <taxon>Eukaryota</taxon>
        <taxon>Viridiplantae</taxon>
        <taxon>Streptophyta</taxon>
        <taxon>Embryophyta</taxon>
        <taxon>Tracheophyta</taxon>
        <taxon>Spermatophyta</taxon>
        <taxon>Magnoliopsida</taxon>
        <taxon>Liliopsida</taxon>
        <taxon>Poales</taxon>
        <taxon>Poaceae</taxon>
        <taxon>PACMAD clade</taxon>
        <taxon>Arundinoideae</taxon>
        <taxon>Arundineae</taxon>
        <taxon>Arundo</taxon>
    </lineage>
</organism>
<accession>A0A0A9ETK2</accession>
<reference evidence="1" key="1">
    <citation type="submission" date="2014-09" db="EMBL/GenBank/DDBJ databases">
        <authorList>
            <person name="Magalhaes I.L.F."/>
            <person name="Oliveira U."/>
            <person name="Santos F.R."/>
            <person name="Vidigal T.H.D.A."/>
            <person name="Brescovit A.D."/>
            <person name="Santos A.J."/>
        </authorList>
    </citation>
    <scope>NUCLEOTIDE SEQUENCE</scope>
    <source>
        <tissue evidence="1">Shoot tissue taken approximately 20 cm above the soil surface</tissue>
    </source>
</reference>
<reference evidence="1" key="2">
    <citation type="journal article" date="2015" name="Data Brief">
        <title>Shoot transcriptome of the giant reed, Arundo donax.</title>
        <authorList>
            <person name="Barrero R.A."/>
            <person name="Guerrero F.D."/>
            <person name="Moolhuijzen P."/>
            <person name="Goolsby J.A."/>
            <person name="Tidwell J."/>
            <person name="Bellgard S.E."/>
            <person name="Bellgard M.I."/>
        </authorList>
    </citation>
    <scope>NUCLEOTIDE SEQUENCE</scope>
    <source>
        <tissue evidence="1">Shoot tissue taken approximately 20 cm above the soil surface</tissue>
    </source>
</reference>
<dbReference type="EMBL" id="GBRH01198538">
    <property type="protein sequence ID" value="JAD99357.1"/>
    <property type="molecule type" value="Transcribed_RNA"/>
</dbReference>
<protein>
    <submittedName>
        <fullName evidence="1">Uncharacterized protein</fullName>
    </submittedName>
</protein>
<name>A0A0A9ETK2_ARUDO</name>
<dbReference type="AlphaFoldDB" id="A0A0A9ETK2"/>